<dbReference type="InterPro" id="IPR051462">
    <property type="entry name" value="CBS_domain-containing"/>
</dbReference>
<evidence type="ECO:0000256" key="1">
    <source>
        <dbReference type="ARBA" id="ARBA00022737"/>
    </source>
</evidence>
<keyword evidence="3" id="KW-0472">Membrane</keyword>
<dbReference type="InterPro" id="IPR046342">
    <property type="entry name" value="CBS_dom_sf"/>
</dbReference>
<dbReference type="CDD" id="cd17782">
    <property type="entry name" value="CBS_pair_MUG70_2"/>
    <property type="match status" value="1"/>
</dbReference>
<evidence type="ECO:0000259" key="4">
    <source>
        <dbReference type="PROSITE" id="PS51371"/>
    </source>
</evidence>
<feature type="transmembrane region" description="Helical" evidence="3">
    <location>
        <begin position="397"/>
        <end position="421"/>
    </location>
</feature>
<dbReference type="AlphaFoldDB" id="A0A075ASN4"/>
<accession>A0A075ASN4</accession>
<feature type="domain" description="CBS" evidence="4">
    <location>
        <begin position="196"/>
        <end position="252"/>
    </location>
</feature>
<dbReference type="InterPro" id="IPR000644">
    <property type="entry name" value="CBS_dom"/>
</dbReference>
<keyword evidence="6" id="KW-1185">Reference proteome</keyword>
<feature type="domain" description="CBS" evidence="4">
    <location>
        <begin position="1"/>
        <end position="55"/>
    </location>
</feature>
<gene>
    <name evidence="5" type="ORF">O9G_001129</name>
</gene>
<dbReference type="OrthoDB" id="418595at2759"/>
<dbReference type="HOGENOM" id="CLU_009026_3_0_1"/>
<keyword evidence="3" id="KW-0812">Transmembrane</keyword>
<dbReference type="STRING" id="988480.A0A075ASN4"/>
<dbReference type="EMBL" id="KE561071">
    <property type="protein sequence ID" value="EPZ33160.1"/>
    <property type="molecule type" value="Genomic_DNA"/>
</dbReference>
<proteinExistence type="predicted"/>
<keyword evidence="1" id="KW-0677">Repeat</keyword>
<evidence type="ECO:0000313" key="5">
    <source>
        <dbReference type="EMBL" id="EPZ33160.1"/>
    </source>
</evidence>
<keyword evidence="3" id="KW-1133">Transmembrane helix</keyword>
<name>A0A075ASN4_ROZAC</name>
<dbReference type="PANTHER" id="PTHR48108">
    <property type="entry name" value="CBS DOMAIN-CONTAINING PROTEIN CBSX2, CHLOROPLASTIC"/>
    <property type="match status" value="1"/>
</dbReference>
<organism evidence="5 6">
    <name type="scientific">Rozella allomycis (strain CSF55)</name>
    <dbReference type="NCBI Taxonomy" id="988480"/>
    <lineage>
        <taxon>Eukaryota</taxon>
        <taxon>Fungi</taxon>
        <taxon>Fungi incertae sedis</taxon>
        <taxon>Cryptomycota</taxon>
        <taxon>Cryptomycota incertae sedis</taxon>
        <taxon>Rozella</taxon>
    </lineage>
</organism>
<reference evidence="5 6" key="1">
    <citation type="journal article" date="2013" name="Curr. Biol.">
        <title>Shared signatures of parasitism and phylogenomics unite Cryptomycota and microsporidia.</title>
        <authorList>
            <person name="James T.Y."/>
            <person name="Pelin A."/>
            <person name="Bonen L."/>
            <person name="Ahrendt S."/>
            <person name="Sain D."/>
            <person name="Corradi N."/>
            <person name="Stajich J.E."/>
        </authorList>
    </citation>
    <scope>NUCLEOTIDE SEQUENCE [LARGE SCALE GENOMIC DNA]</scope>
    <source>
        <strain evidence="5 6">CSF55</strain>
    </source>
</reference>
<protein>
    <recommendedName>
        <fullName evidence="4">CBS domain-containing protein</fullName>
    </recommendedName>
</protein>
<dbReference type="SUPFAM" id="SSF54631">
    <property type="entry name" value="CBS-domain pair"/>
    <property type="match status" value="2"/>
</dbReference>
<evidence type="ECO:0000256" key="2">
    <source>
        <dbReference type="PROSITE-ProRule" id="PRU00703"/>
    </source>
</evidence>
<sequence length="435" mass="48113">MSDPVSPGLTVSDVAQVMTARRVDAVTVMNKEGNLVGILTDNDLTRRVIAEKGDLSVLKVKDVMTTSPIFVDHDTHVTDALNEMITGQFRHLPVLKHGKPIGFLDITRCVLGSLDKLGGLIQSSTLDSVIKTPPLFLPLKTTVYEASRAMKRDNQTSVLAIDDQGNVKGIFTTKDIVLRVLAAKLDPNTTSLVRVVTPNPQTVPQNMTVVDALRFMNENNFYHLPMVNDSGKVVFVADILQLSYYLANQIRSTQNSNGFWNINGNDSFAENSDFFTSPIKKPVESDNETLASNSFIQDELVNSFTFRLESCIGESILRFSGYNLIHDLDRNNFDEFKKQIYDVLNLSRHSQILISHSNGMVILSDQDLEFAKSIATQKGQHSISLKITECKRKKSSISFVTATASAAAFVGIAGAALIYLIKTKPDTFFGLWNKD</sequence>
<dbReference type="Proteomes" id="UP000030755">
    <property type="component" value="Unassembled WGS sequence"/>
</dbReference>
<dbReference type="PROSITE" id="PS51371">
    <property type="entry name" value="CBS"/>
    <property type="match status" value="4"/>
</dbReference>
<dbReference type="Gene3D" id="3.10.580.10">
    <property type="entry name" value="CBS-domain"/>
    <property type="match status" value="2"/>
</dbReference>
<evidence type="ECO:0000256" key="3">
    <source>
        <dbReference type="SAM" id="Phobius"/>
    </source>
</evidence>
<feature type="domain" description="CBS" evidence="4">
    <location>
        <begin position="64"/>
        <end position="120"/>
    </location>
</feature>
<dbReference type="SMART" id="SM00116">
    <property type="entry name" value="CBS"/>
    <property type="match status" value="4"/>
</dbReference>
<keyword evidence="2" id="KW-0129">CBS domain</keyword>
<dbReference type="PANTHER" id="PTHR48108:SF26">
    <property type="entry name" value="CBS DOMAIN-CONTAINING PROTEIN DDB_G0289609"/>
    <property type="match status" value="1"/>
</dbReference>
<feature type="domain" description="CBS" evidence="4">
    <location>
        <begin position="130"/>
        <end position="190"/>
    </location>
</feature>
<dbReference type="Pfam" id="PF00571">
    <property type="entry name" value="CBS"/>
    <property type="match status" value="4"/>
</dbReference>
<evidence type="ECO:0000313" key="6">
    <source>
        <dbReference type="Proteomes" id="UP000030755"/>
    </source>
</evidence>